<dbReference type="Proteomes" id="UP001365542">
    <property type="component" value="Unassembled WGS sequence"/>
</dbReference>
<dbReference type="CDD" id="cd09917">
    <property type="entry name" value="F-box_SF"/>
    <property type="match status" value="1"/>
</dbReference>
<evidence type="ECO:0000313" key="4">
    <source>
        <dbReference type="EMBL" id="KAK6525296.1"/>
    </source>
</evidence>
<keyword evidence="5" id="KW-1185">Reference proteome</keyword>
<dbReference type="InterPro" id="IPR036047">
    <property type="entry name" value="F-box-like_dom_sf"/>
</dbReference>
<keyword evidence="2" id="KW-1133">Transmembrane helix</keyword>
<dbReference type="AlphaFoldDB" id="A0AAV9WU77"/>
<dbReference type="SUPFAM" id="SSF81383">
    <property type="entry name" value="F-box domain"/>
    <property type="match status" value="1"/>
</dbReference>
<feature type="transmembrane region" description="Helical" evidence="2">
    <location>
        <begin position="426"/>
        <end position="451"/>
    </location>
</feature>
<keyword evidence="2" id="KW-0812">Transmembrane</keyword>
<name>A0AAV9WU77_9PEZI</name>
<dbReference type="InterPro" id="IPR001810">
    <property type="entry name" value="F-box_dom"/>
</dbReference>
<evidence type="ECO:0000313" key="5">
    <source>
        <dbReference type="Proteomes" id="UP001365542"/>
    </source>
</evidence>
<proteinExistence type="predicted"/>
<protein>
    <recommendedName>
        <fullName evidence="3">F-box domain-containing protein</fullName>
    </recommendedName>
</protein>
<dbReference type="EMBL" id="JAVHJO010000017">
    <property type="protein sequence ID" value="KAK6525296.1"/>
    <property type="molecule type" value="Genomic_DNA"/>
</dbReference>
<feature type="region of interest" description="Disordered" evidence="1">
    <location>
        <begin position="1"/>
        <end position="23"/>
    </location>
</feature>
<accession>A0AAV9WU77</accession>
<feature type="domain" description="F-box" evidence="3">
    <location>
        <begin position="115"/>
        <end position="164"/>
    </location>
</feature>
<organism evidence="4 5">
    <name type="scientific">Orbilia ellipsospora</name>
    <dbReference type="NCBI Taxonomy" id="2528407"/>
    <lineage>
        <taxon>Eukaryota</taxon>
        <taxon>Fungi</taxon>
        <taxon>Dikarya</taxon>
        <taxon>Ascomycota</taxon>
        <taxon>Pezizomycotina</taxon>
        <taxon>Orbiliomycetes</taxon>
        <taxon>Orbiliales</taxon>
        <taxon>Orbiliaceae</taxon>
        <taxon>Orbilia</taxon>
    </lineage>
</organism>
<evidence type="ECO:0000256" key="2">
    <source>
        <dbReference type="SAM" id="Phobius"/>
    </source>
</evidence>
<gene>
    <name evidence="4" type="ORF">TWF694_005441</name>
</gene>
<sequence length="460" mass="53069">MSSPMSMDIDEESSEPRNEPTDYPEIPMEIIGPSIGVAHDEQFHMFVNLDRKQVIKYPISVGERHPTTDLLFNEQWAIRKGFSELMLLSGYRDFEKEQITYNTSRSPSTPRRLSRADLFALPDELIVRIIRHLHPATCLLLACTCSRLLELSLDRITKIIWPDHVGYWAGSRIEFVNGFVASKYRGKRFFGLASSSARSRLLHYCNEFTEVQAPRTIWTGEDPVQTNFALQSIINEAGTRRPIPLIIKEYAQRAMEADEIWLTFNQFDNYVFYDHASEATASFDVAEYVSPNGPDDLKAADQPTSIFSDTIFLYDTHSIILRAAWAGKSVSVGPYMSFEVEDTDWELGHAEEKNRQADMIASITRSTTWDAPWRVDPTVDPKEDTRVDADGDIQMALAPLARVIPRFDPQTYVQAERLIWIRHFQLLGWTAIFGAHLYIIFVAWRFAWAAIFRRFFWRFR</sequence>
<evidence type="ECO:0000259" key="3">
    <source>
        <dbReference type="PROSITE" id="PS50181"/>
    </source>
</evidence>
<comment type="caution">
    <text evidence="4">The sequence shown here is derived from an EMBL/GenBank/DDBJ whole genome shotgun (WGS) entry which is preliminary data.</text>
</comment>
<dbReference type="PROSITE" id="PS50181">
    <property type="entry name" value="FBOX"/>
    <property type="match status" value="1"/>
</dbReference>
<reference evidence="4 5" key="1">
    <citation type="submission" date="2019-10" db="EMBL/GenBank/DDBJ databases">
        <authorList>
            <person name="Palmer J.M."/>
        </authorList>
    </citation>
    <scope>NUCLEOTIDE SEQUENCE [LARGE SCALE GENOMIC DNA]</scope>
    <source>
        <strain evidence="4 5">TWF694</strain>
    </source>
</reference>
<evidence type="ECO:0000256" key="1">
    <source>
        <dbReference type="SAM" id="MobiDB-lite"/>
    </source>
</evidence>
<keyword evidence="2" id="KW-0472">Membrane</keyword>